<keyword evidence="4" id="KW-1185">Reference proteome</keyword>
<evidence type="ECO:0000313" key="5">
    <source>
        <dbReference type="Proteomes" id="UP001288320"/>
    </source>
</evidence>
<dbReference type="AlphaFoldDB" id="A0AAW9HDS2"/>
<sequence length="69" mass="7374">MPTYSYRCDNCGHHFDAHQSMTAAALVTCPECGKDALRKVMAGISAIVFKGSGFYHNDSRSSGGSSTQN</sequence>
<evidence type="ECO:0000313" key="2">
    <source>
        <dbReference type="EMBL" id="MDY5140833.1"/>
    </source>
</evidence>
<name>A0AAW9HDS2_9ACTO</name>
<evidence type="ECO:0000313" key="3">
    <source>
        <dbReference type="EMBL" id="MDY5146134.1"/>
    </source>
</evidence>
<dbReference type="Pfam" id="PF09723">
    <property type="entry name" value="Zn_ribbon_8"/>
    <property type="match status" value="1"/>
</dbReference>
<dbReference type="InterPro" id="IPR013429">
    <property type="entry name" value="Regulatory_FmdB_Zinc_ribbon"/>
</dbReference>
<feature type="domain" description="Putative regulatory protein FmdB zinc ribbon" evidence="1">
    <location>
        <begin position="1"/>
        <end position="42"/>
    </location>
</feature>
<dbReference type="SMART" id="SM00834">
    <property type="entry name" value="CxxC_CXXC_SSSS"/>
    <property type="match status" value="1"/>
</dbReference>
<gene>
    <name evidence="2" type="ORF">R6G74_05855</name>
    <name evidence="3" type="ORF">R6P33_03725</name>
</gene>
<dbReference type="NCBIfam" id="TIGR02605">
    <property type="entry name" value="CxxC_CxxC_SSSS"/>
    <property type="match status" value="1"/>
</dbReference>
<dbReference type="PANTHER" id="PTHR34404:SF2">
    <property type="entry name" value="CONSERVED SERINE RICH PROTEIN"/>
    <property type="match status" value="1"/>
</dbReference>
<comment type="caution">
    <text evidence="2">The sequence shown here is derived from an EMBL/GenBank/DDBJ whole genome shotgun (WGS) entry which is preliminary data.</text>
</comment>
<protein>
    <submittedName>
        <fullName evidence="2">FmdB family zinc ribbon protein</fullName>
    </submittedName>
</protein>
<accession>A0AAW9HDS2</accession>
<dbReference type="EMBL" id="JAWNFY010000008">
    <property type="protein sequence ID" value="MDY5146134.1"/>
    <property type="molecule type" value="Genomic_DNA"/>
</dbReference>
<dbReference type="PANTHER" id="PTHR34404">
    <property type="entry name" value="REGULATORY PROTEIN, FMDB FAMILY"/>
    <property type="match status" value="1"/>
</dbReference>
<dbReference type="SUPFAM" id="SSF63393">
    <property type="entry name" value="RNA polymerase subunits"/>
    <property type="match status" value="1"/>
</dbReference>
<dbReference type="EMBL" id="JAWNFV010000011">
    <property type="protein sequence ID" value="MDY5140833.1"/>
    <property type="molecule type" value="Genomic_DNA"/>
</dbReference>
<dbReference type="Proteomes" id="UP001284901">
    <property type="component" value="Unassembled WGS sequence"/>
</dbReference>
<dbReference type="InterPro" id="IPR029040">
    <property type="entry name" value="RPABC4/Spt4"/>
</dbReference>
<dbReference type="Proteomes" id="UP001288320">
    <property type="component" value="Unassembled WGS sequence"/>
</dbReference>
<evidence type="ECO:0000313" key="4">
    <source>
        <dbReference type="Proteomes" id="UP001284901"/>
    </source>
</evidence>
<dbReference type="Gene3D" id="2.20.28.30">
    <property type="entry name" value="RNA polymerase ii, chain L"/>
    <property type="match status" value="1"/>
</dbReference>
<organism evidence="2 5">
    <name type="scientific">Actinotignum timonense</name>
    <dbReference type="NCBI Taxonomy" id="1870995"/>
    <lineage>
        <taxon>Bacteria</taxon>
        <taxon>Bacillati</taxon>
        <taxon>Actinomycetota</taxon>
        <taxon>Actinomycetes</taxon>
        <taxon>Actinomycetales</taxon>
        <taxon>Actinomycetaceae</taxon>
        <taxon>Actinotignum</taxon>
    </lineage>
</organism>
<proteinExistence type="predicted"/>
<dbReference type="GeneID" id="92812827"/>
<evidence type="ECO:0000259" key="1">
    <source>
        <dbReference type="SMART" id="SM00834"/>
    </source>
</evidence>
<reference evidence="2 4" key="1">
    <citation type="submission" date="2023-10" db="EMBL/GenBank/DDBJ databases">
        <title>Whole Genome based description of the genera Actinobaculum and Actinotignum reveals a complex phylogenetic relationship within the species included in the genus Actinotignum.</title>
        <authorList>
            <person name="Jensen C.S."/>
            <person name="Dargis R."/>
            <person name="Kemp M."/>
            <person name="Christensen J.J."/>
        </authorList>
    </citation>
    <scope>NUCLEOTIDE SEQUENCE</scope>
    <source>
        <strain evidence="3 4">SLA_B089</strain>
        <strain evidence="2">SLA_B245</strain>
    </source>
</reference>
<dbReference type="RefSeq" id="WP_081689984.1">
    <property type="nucleotide sequence ID" value="NZ_CAUPFC010000003.1"/>
</dbReference>